<dbReference type="GO" id="GO:0043565">
    <property type="term" value="F:sequence-specific DNA binding"/>
    <property type="evidence" value="ECO:0007669"/>
    <property type="project" value="TreeGrafter"/>
</dbReference>
<dbReference type="SUPFAM" id="SSF143422">
    <property type="entry name" value="Transposase IS200-like"/>
    <property type="match status" value="1"/>
</dbReference>
<feature type="domain" description="Transposase IS200-like" evidence="1">
    <location>
        <begin position="9"/>
        <end position="132"/>
    </location>
</feature>
<organism evidence="2 3">
    <name type="scientific">Pseudomonas fulva</name>
    <dbReference type="NCBI Taxonomy" id="47880"/>
    <lineage>
        <taxon>Bacteria</taxon>
        <taxon>Pseudomonadati</taxon>
        <taxon>Pseudomonadota</taxon>
        <taxon>Gammaproteobacteria</taxon>
        <taxon>Pseudomonadales</taxon>
        <taxon>Pseudomonadaceae</taxon>
        <taxon>Pseudomonas</taxon>
    </lineage>
</organism>
<dbReference type="RefSeq" id="WP_042555915.1">
    <property type="nucleotide sequence ID" value="NZ_JXQW01000063.1"/>
</dbReference>
<comment type="caution">
    <text evidence="2">The sequence shown here is derived from an EMBL/GenBank/DDBJ whole genome shotgun (WGS) entry which is preliminary data.</text>
</comment>
<dbReference type="InterPro" id="IPR052715">
    <property type="entry name" value="RAYT_transposase"/>
</dbReference>
<dbReference type="SMART" id="SM01321">
    <property type="entry name" value="Y1_Tnp"/>
    <property type="match status" value="1"/>
</dbReference>
<dbReference type="InterPro" id="IPR036515">
    <property type="entry name" value="Transposase_17_sf"/>
</dbReference>
<dbReference type="GO" id="GO:0004803">
    <property type="term" value="F:transposase activity"/>
    <property type="evidence" value="ECO:0007669"/>
    <property type="project" value="InterPro"/>
</dbReference>
<dbReference type="PANTHER" id="PTHR36966:SF1">
    <property type="entry name" value="REP-ASSOCIATED TYROSINE TRANSPOSASE"/>
    <property type="match status" value="1"/>
</dbReference>
<dbReference type="GO" id="GO:0006313">
    <property type="term" value="P:DNA transposition"/>
    <property type="evidence" value="ECO:0007669"/>
    <property type="project" value="InterPro"/>
</dbReference>
<evidence type="ECO:0000313" key="3">
    <source>
        <dbReference type="Proteomes" id="UP000032068"/>
    </source>
</evidence>
<dbReference type="Gene3D" id="3.30.70.1290">
    <property type="entry name" value="Transposase IS200-like"/>
    <property type="match status" value="1"/>
</dbReference>
<dbReference type="PANTHER" id="PTHR36966">
    <property type="entry name" value="REP-ASSOCIATED TYROSINE TRANSPOSASE"/>
    <property type="match status" value="1"/>
</dbReference>
<gene>
    <name evidence="2" type="ORF">RU08_21560</name>
</gene>
<protein>
    <submittedName>
        <fullName evidence="2">Transposase</fullName>
    </submittedName>
</protein>
<sequence length="175" mass="20160">MSNYRREWMPGGTYFFTVTLANRRSTVLTDAIQLLRRAYGTTASHMPFQTIAICVLPDHLHAVWRLPEGDSAYARRWSSIKSGFSRGLPASPDVSASKVRKREKGIWQRRFWEHRIRDADDLARHVDYIHYNPVRHGLVKRVGDWPYSSFHRYVEQGILPADWAGGGDRDGAFGE</sequence>
<evidence type="ECO:0000313" key="2">
    <source>
        <dbReference type="EMBL" id="KIP96302.1"/>
    </source>
</evidence>
<dbReference type="OrthoDB" id="9794403at2"/>
<accession>A0A0D0ISZ4</accession>
<evidence type="ECO:0000259" key="1">
    <source>
        <dbReference type="SMART" id="SM01321"/>
    </source>
</evidence>
<dbReference type="InterPro" id="IPR002686">
    <property type="entry name" value="Transposase_17"/>
</dbReference>
<proteinExistence type="predicted"/>
<dbReference type="EMBL" id="JXQW01000063">
    <property type="protein sequence ID" value="KIP96302.1"/>
    <property type="molecule type" value="Genomic_DNA"/>
</dbReference>
<name>A0A0D0ISZ4_9PSED</name>
<reference evidence="2 3" key="1">
    <citation type="submission" date="2014-12" db="EMBL/GenBank/DDBJ databases">
        <title>16Stimator: statistical estimation of ribosomal gene copy numbers from draft genome assemblies.</title>
        <authorList>
            <person name="Perisin M.A."/>
            <person name="Vetter M."/>
            <person name="Gilbert J.A."/>
            <person name="Bergelson J."/>
        </authorList>
    </citation>
    <scope>NUCLEOTIDE SEQUENCE [LARGE SCALE GENOMIC DNA]</scope>
    <source>
        <strain evidence="2 3">MEJ086</strain>
    </source>
</reference>
<dbReference type="Proteomes" id="UP000032068">
    <property type="component" value="Unassembled WGS sequence"/>
</dbReference>
<dbReference type="NCBIfam" id="NF047646">
    <property type="entry name" value="REP_Tyr_transpos"/>
    <property type="match status" value="1"/>
</dbReference>
<dbReference type="AlphaFoldDB" id="A0A0D0ISZ4"/>